<name>A0A8J3GBT7_9BACT</name>
<evidence type="ECO:0000256" key="1">
    <source>
        <dbReference type="SAM" id="SignalP"/>
    </source>
</evidence>
<dbReference type="EMBL" id="BMXF01000005">
    <property type="protein sequence ID" value="GHB84004.1"/>
    <property type="molecule type" value="Genomic_DNA"/>
</dbReference>
<dbReference type="AlphaFoldDB" id="A0A8J3GBT7"/>
<dbReference type="InterPro" id="IPR003848">
    <property type="entry name" value="DUF218"/>
</dbReference>
<sequence>MRLRPTTLILVLFCSQAYAQQTGPQVSYKPIYNPSTVQLKIFYALALLESPEASRILTNDPALRSLYKKKNDHLNRAVKECGGDAGCYTGPMKFTQDEIKLVSGRLSALYKKDNGLGKLVSEDLIPSGTYILYDSLSPEELLVKAWELEAQGLNHTIEVYAEGKKPNYPAIDSIAFDVKSRSFGTLAYDVTETLRQEQTRNSFFGPSMQYALLWLEVNGRSEAADYEPLRYTENKAAFLHAKSIDSLASWGKFKYSVILVPGSGPSDPAVALSPVGMLRCRLGALRYFEGLAPFIVVSGGRVHPFKTQYSEAYEMKKYLMDELHVPEKAIILEPHARHTTTNLRNTVRLLFRYGMPVEKPGLITTTRSQSLSIGSAAFAERCRRELGYLPYRLGERLSDTDLEFLPSLNSLQIDHDEPLDP</sequence>
<gene>
    <name evidence="3" type="ORF">GCM10007390_43970</name>
</gene>
<accession>A0A8J3GBT7</accession>
<feature type="chain" id="PRO_5035211677" description="DUF218 domain-containing protein" evidence="1">
    <location>
        <begin position="20"/>
        <end position="421"/>
    </location>
</feature>
<dbReference type="CDD" id="cd06259">
    <property type="entry name" value="YdcF-like"/>
    <property type="match status" value="1"/>
</dbReference>
<comment type="caution">
    <text evidence="3">The sequence shown here is derived from an EMBL/GenBank/DDBJ whole genome shotgun (WGS) entry which is preliminary data.</text>
</comment>
<dbReference type="Gene3D" id="3.40.50.620">
    <property type="entry name" value="HUPs"/>
    <property type="match status" value="1"/>
</dbReference>
<feature type="signal peptide" evidence="1">
    <location>
        <begin position="1"/>
        <end position="19"/>
    </location>
</feature>
<feature type="domain" description="DUF218" evidence="2">
    <location>
        <begin position="257"/>
        <end position="359"/>
    </location>
</feature>
<evidence type="ECO:0000259" key="2">
    <source>
        <dbReference type="Pfam" id="PF02698"/>
    </source>
</evidence>
<protein>
    <recommendedName>
        <fullName evidence="2">DUF218 domain-containing protein</fullName>
    </recommendedName>
</protein>
<evidence type="ECO:0000313" key="3">
    <source>
        <dbReference type="EMBL" id="GHB84004.1"/>
    </source>
</evidence>
<dbReference type="Proteomes" id="UP000598271">
    <property type="component" value="Unassembled WGS sequence"/>
</dbReference>
<dbReference type="Pfam" id="PF02698">
    <property type="entry name" value="DUF218"/>
    <property type="match status" value="1"/>
</dbReference>
<reference evidence="3 4" key="1">
    <citation type="journal article" date="2014" name="Int. J. Syst. Evol. Microbiol.">
        <title>Complete genome sequence of Corynebacterium casei LMG S-19264T (=DSM 44701T), isolated from a smear-ripened cheese.</title>
        <authorList>
            <consortium name="US DOE Joint Genome Institute (JGI-PGF)"/>
            <person name="Walter F."/>
            <person name="Albersmeier A."/>
            <person name="Kalinowski J."/>
            <person name="Ruckert C."/>
        </authorList>
    </citation>
    <scope>NUCLEOTIDE SEQUENCE [LARGE SCALE GENOMIC DNA]</scope>
    <source>
        <strain evidence="3 4">KCTC 12866</strain>
    </source>
</reference>
<proteinExistence type="predicted"/>
<dbReference type="InterPro" id="IPR014729">
    <property type="entry name" value="Rossmann-like_a/b/a_fold"/>
</dbReference>
<organism evidence="3 4">
    <name type="scientific">Persicitalea jodogahamensis</name>
    <dbReference type="NCBI Taxonomy" id="402147"/>
    <lineage>
        <taxon>Bacteria</taxon>
        <taxon>Pseudomonadati</taxon>
        <taxon>Bacteroidota</taxon>
        <taxon>Cytophagia</taxon>
        <taxon>Cytophagales</taxon>
        <taxon>Spirosomataceae</taxon>
        <taxon>Persicitalea</taxon>
    </lineage>
</organism>
<keyword evidence="1" id="KW-0732">Signal</keyword>
<evidence type="ECO:0000313" key="4">
    <source>
        <dbReference type="Proteomes" id="UP000598271"/>
    </source>
</evidence>
<dbReference type="RefSeq" id="WP_189567414.1">
    <property type="nucleotide sequence ID" value="NZ_BMXF01000005.1"/>
</dbReference>
<keyword evidence="4" id="KW-1185">Reference proteome</keyword>